<evidence type="ECO:0000313" key="3">
    <source>
        <dbReference type="Proteomes" id="UP000053820"/>
    </source>
</evidence>
<sequence>MASTWVPRIPHNASDSKYLQTKREMGTVRLRSPPVAPAEDTTSTSVMSTDRTLEAHVEQSSTAQTLHSNLKGAAALVGTNEQSSVNEDADMVPSIKSGTEDATNLRSDTSPQVPFPVLSPVEGYWNGNVGSDTSLPAGHHNDMSQIPPVTQIPLPPAHEVMKPRKPYRVPVAPAPTVAPSRFAGIRKWLRWKSTSVRRGNLDSGDQGPIEIEGCVGQQSTEEAVTICPGQTFSRLAVAPPDSIPEPNPWDNGPREPGNYEYYSVVPGSSISSSPSLPVEEPSLSFCGLFSRCTKPRPPHRPLPDGPVAPAHVFPPPSVPLLPVDATAIENPTIDLPAEPTQSISPSLRSGYSA</sequence>
<feature type="region of interest" description="Disordered" evidence="1">
    <location>
        <begin position="236"/>
        <end position="255"/>
    </location>
</feature>
<feature type="region of interest" description="Disordered" evidence="1">
    <location>
        <begin position="331"/>
        <end position="353"/>
    </location>
</feature>
<dbReference type="AlphaFoldDB" id="A0A0C9W9H0"/>
<dbReference type="HOGENOM" id="CLU_785405_0_0_1"/>
<name>A0A0C9W9H0_9AGAM</name>
<evidence type="ECO:0000313" key="2">
    <source>
        <dbReference type="EMBL" id="KIJ59517.1"/>
    </source>
</evidence>
<keyword evidence="3" id="KW-1185">Reference proteome</keyword>
<protein>
    <submittedName>
        <fullName evidence="2">Uncharacterized protein</fullName>
    </submittedName>
</protein>
<evidence type="ECO:0000256" key="1">
    <source>
        <dbReference type="SAM" id="MobiDB-lite"/>
    </source>
</evidence>
<gene>
    <name evidence="2" type="ORF">HYDPIDRAFT_33125</name>
</gene>
<reference evidence="2 3" key="1">
    <citation type="submission" date="2014-04" db="EMBL/GenBank/DDBJ databases">
        <title>Evolutionary Origins and Diversification of the Mycorrhizal Mutualists.</title>
        <authorList>
            <consortium name="DOE Joint Genome Institute"/>
            <consortium name="Mycorrhizal Genomics Consortium"/>
            <person name="Kohler A."/>
            <person name="Kuo A."/>
            <person name="Nagy L.G."/>
            <person name="Floudas D."/>
            <person name="Copeland A."/>
            <person name="Barry K.W."/>
            <person name="Cichocki N."/>
            <person name="Veneault-Fourrey C."/>
            <person name="LaButti K."/>
            <person name="Lindquist E.A."/>
            <person name="Lipzen A."/>
            <person name="Lundell T."/>
            <person name="Morin E."/>
            <person name="Murat C."/>
            <person name="Riley R."/>
            <person name="Ohm R."/>
            <person name="Sun H."/>
            <person name="Tunlid A."/>
            <person name="Henrissat B."/>
            <person name="Grigoriev I.V."/>
            <person name="Hibbett D.S."/>
            <person name="Martin F."/>
        </authorList>
    </citation>
    <scope>NUCLEOTIDE SEQUENCE [LARGE SCALE GENOMIC DNA]</scope>
    <source>
        <strain evidence="2 3">MD-312</strain>
    </source>
</reference>
<proteinExistence type="predicted"/>
<accession>A0A0C9W9H0</accession>
<feature type="compositionally biased region" description="Polar residues" evidence="1">
    <location>
        <begin position="40"/>
        <end position="50"/>
    </location>
</feature>
<feature type="compositionally biased region" description="Polar residues" evidence="1">
    <location>
        <begin position="339"/>
        <end position="353"/>
    </location>
</feature>
<dbReference type="EMBL" id="KN839886">
    <property type="protein sequence ID" value="KIJ59517.1"/>
    <property type="molecule type" value="Genomic_DNA"/>
</dbReference>
<organism evidence="2 3">
    <name type="scientific">Hydnomerulius pinastri MD-312</name>
    <dbReference type="NCBI Taxonomy" id="994086"/>
    <lineage>
        <taxon>Eukaryota</taxon>
        <taxon>Fungi</taxon>
        <taxon>Dikarya</taxon>
        <taxon>Basidiomycota</taxon>
        <taxon>Agaricomycotina</taxon>
        <taxon>Agaricomycetes</taxon>
        <taxon>Agaricomycetidae</taxon>
        <taxon>Boletales</taxon>
        <taxon>Boletales incertae sedis</taxon>
        <taxon>Leucogyrophana</taxon>
    </lineage>
</organism>
<dbReference type="Proteomes" id="UP000053820">
    <property type="component" value="Unassembled WGS sequence"/>
</dbReference>
<feature type="region of interest" description="Disordered" evidence="1">
    <location>
        <begin position="25"/>
        <end position="54"/>
    </location>
</feature>